<gene>
    <name evidence="2" type="ORF">D0Y96_03140</name>
</gene>
<protein>
    <submittedName>
        <fullName evidence="2">DUF2934 domain-containing protein</fullName>
    </submittedName>
</protein>
<feature type="compositionally biased region" description="Basic residues" evidence="1">
    <location>
        <begin position="20"/>
        <end position="31"/>
    </location>
</feature>
<feature type="region of interest" description="Disordered" evidence="1">
    <location>
        <begin position="70"/>
        <end position="93"/>
    </location>
</feature>
<dbReference type="EMBL" id="QVQT01000001">
    <property type="protein sequence ID" value="RFU18557.1"/>
    <property type="molecule type" value="Genomic_DNA"/>
</dbReference>
<evidence type="ECO:0000256" key="1">
    <source>
        <dbReference type="SAM" id="MobiDB-lite"/>
    </source>
</evidence>
<organism evidence="2 3">
    <name type="scientific">Paracidobacterium acidisoli</name>
    <dbReference type="NCBI Taxonomy" id="2303751"/>
    <lineage>
        <taxon>Bacteria</taxon>
        <taxon>Pseudomonadati</taxon>
        <taxon>Acidobacteriota</taxon>
        <taxon>Terriglobia</taxon>
        <taxon>Terriglobales</taxon>
        <taxon>Acidobacteriaceae</taxon>
        <taxon>Paracidobacterium</taxon>
    </lineage>
</organism>
<dbReference type="Proteomes" id="UP000264702">
    <property type="component" value="Unassembled WGS sequence"/>
</dbReference>
<evidence type="ECO:0000313" key="2">
    <source>
        <dbReference type="EMBL" id="RFU18557.1"/>
    </source>
</evidence>
<reference evidence="2 3" key="1">
    <citation type="submission" date="2018-08" db="EMBL/GenBank/DDBJ databases">
        <title>Acidipila sp. 4G-K13, an acidobacterium isolated from forest soil.</title>
        <authorList>
            <person name="Gao Z.-H."/>
            <person name="Qiu L.-H."/>
        </authorList>
    </citation>
    <scope>NUCLEOTIDE SEQUENCE [LARGE SCALE GENOMIC DNA]</scope>
    <source>
        <strain evidence="2 3">4G-K13</strain>
    </source>
</reference>
<dbReference type="AlphaFoldDB" id="A0A372IUD4"/>
<comment type="caution">
    <text evidence="2">The sequence shown here is derived from an EMBL/GenBank/DDBJ whole genome shotgun (WGS) entry which is preliminary data.</text>
</comment>
<sequence>MAPLETILSQETPMAETVKKAKAPAKPRKTAAKTAPVVEASKPVLVKTEAKREVTHEDISKLAHRFWIERGHQHGSPEQDWHRAEQELRGKAS</sequence>
<name>A0A372IUD4_9BACT</name>
<dbReference type="InterPro" id="IPR021327">
    <property type="entry name" value="DUF2934"/>
</dbReference>
<accession>A0A372IUD4</accession>
<proteinExistence type="predicted"/>
<keyword evidence="3" id="KW-1185">Reference proteome</keyword>
<dbReference type="Pfam" id="PF11154">
    <property type="entry name" value="DUF2934"/>
    <property type="match status" value="1"/>
</dbReference>
<evidence type="ECO:0000313" key="3">
    <source>
        <dbReference type="Proteomes" id="UP000264702"/>
    </source>
</evidence>
<feature type="region of interest" description="Disordered" evidence="1">
    <location>
        <begin position="1"/>
        <end position="36"/>
    </location>
</feature>